<name>A0ABW1XJ16_9ALTE</name>
<keyword evidence="2" id="KW-1185">Reference proteome</keyword>
<comment type="caution">
    <text evidence="1">The sequence shown here is derived from an EMBL/GenBank/DDBJ whole genome shotgun (WGS) entry which is preliminary data.</text>
</comment>
<organism evidence="1 2">
    <name type="scientific">Pseudobowmanella zhangzhouensis</name>
    <dbReference type="NCBI Taxonomy" id="1537679"/>
    <lineage>
        <taxon>Bacteria</taxon>
        <taxon>Pseudomonadati</taxon>
        <taxon>Pseudomonadota</taxon>
        <taxon>Gammaproteobacteria</taxon>
        <taxon>Alteromonadales</taxon>
        <taxon>Alteromonadaceae</taxon>
    </lineage>
</organism>
<dbReference type="PANTHER" id="PTHR16128">
    <property type="entry name" value="FAD/NAD(P)-BINDING OXIDOREDUCTASE FAMILY PROTEIN"/>
    <property type="match status" value="1"/>
</dbReference>
<dbReference type="PANTHER" id="PTHR16128:SF5">
    <property type="entry name" value="FAD_NAD(P)-BINDING OXIDOREDUCTASE FAMILY PROTEIN"/>
    <property type="match status" value="1"/>
</dbReference>
<dbReference type="RefSeq" id="WP_131259254.1">
    <property type="nucleotide sequence ID" value="NZ_JBHSUS010000001.1"/>
</dbReference>
<evidence type="ECO:0000313" key="2">
    <source>
        <dbReference type="Proteomes" id="UP001596364"/>
    </source>
</evidence>
<dbReference type="InterPro" id="IPR036188">
    <property type="entry name" value="FAD/NAD-bd_sf"/>
</dbReference>
<dbReference type="Proteomes" id="UP001596364">
    <property type="component" value="Unassembled WGS sequence"/>
</dbReference>
<accession>A0ABW1XJ16</accession>
<evidence type="ECO:0000313" key="1">
    <source>
        <dbReference type="EMBL" id="MFC6439142.1"/>
    </source>
</evidence>
<dbReference type="PRINTS" id="PR00419">
    <property type="entry name" value="ADXRDTASE"/>
</dbReference>
<reference evidence="2" key="1">
    <citation type="journal article" date="2019" name="Int. J. Syst. Evol. Microbiol.">
        <title>The Global Catalogue of Microorganisms (GCM) 10K type strain sequencing project: providing services to taxonomists for standard genome sequencing and annotation.</title>
        <authorList>
            <consortium name="The Broad Institute Genomics Platform"/>
            <consortium name="The Broad Institute Genome Sequencing Center for Infectious Disease"/>
            <person name="Wu L."/>
            <person name="Ma J."/>
        </authorList>
    </citation>
    <scope>NUCLEOTIDE SEQUENCE [LARGE SCALE GENOMIC DNA]</scope>
    <source>
        <strain evidence="2">CGMCC 1.16031</strain>
    </source>
</reference>
<sequence length="319" mass="35002">MKVAIVGAGLAGAYLANQLVVQGHDVVVFEKSRGIGGRMNTKMLDFAAADLGAQYFTLRDQRFEALKQQWLQQDVIAPWIFTPYTYKNQQLAPSPDNETRYVGMPGMRAPAQTLLDGIVVHYTTCVVGLQRQGRGWQLEDHLSQWHAGFDRVVCAIPADQAKALLANTSIGTRIPTDLHLPCWAVALHSSDEVDPALCGIFSDDEFSWVSRNGTKPGRDTDCWILHASADYSASKGRDAAAQVAGDAKAWLRRVVGVKQIDDQYTHFWRFARQNPAVAALGLIQHTAEGIAAIGDWCEGGRVEGALLSAHNLLHSEFFS</sequence>
<dbReference type="Gene3D" id="3.50.50.60">
    <property type="entry name" value="FAD/NAD(P)-binding domain"/>
    <property type="match status" value="1"/>
</dbReference>
<dbReference type="EMBL" id="JBHSUS010000001">
    <property type="protein sequence ID" value="MFC6439142.1"/>
    <property type="molecule type" value="Genomic_DNA"/>
</dbReference>
<gene>
    <name evidence="1" type="ORF">ACFP85_03100</name>
</gene>
<dbReference type="Gene3D" id="3.90.660.10">
    <property type="match status" value="1"/>
</dbReference>
<dbReference type="Pfam" id="PF13450">
    <property type="entry name" value="NAD_binding_8"/>
    <property type="match status" value="1"/>
</dbReference>
<protein>
    <submittedName>
        <fullName evidence="1">NAD(P)/FAD-dependent oxidoreductase</fullName>
    </submittedName>
</protein>
<dbReference type="SUPFAM" id="SSF51905">
    <property type="entry name" value="FAD/NAD(P)-binding domain"/>
    <property type="match status" value="1"/>
</dbReference>
<proteinExistence type="predicted"/>